<evidence type="ECO:0000256" key="3">
    <source>
        <dbReference type="ARBA" id="ARBA00022723"/>
    </source>
</evidence>
<feature type="compositionally biased region" description="Acidic residues" evidence="12">
    <location>
        <begin position="143"/>
        <end position="156"/>
    </location>
</feature>
<dbReference type="OMA" id="EENYWNI"/>
<dbReference type="GO" id="GO:0008270">
    <property type="term" value="F:zinc ion binding"/>
    <property type="evidence" value="ECO:0007669"/>
    <property type="project" value="UniProtKB-KW"/>
</dbReference>
<evidence type="ECO:0000256" key="12">
    <source>
        <dbReference type="SAM" id="MobiDB-lite"/>
    </source>
</evidence>
<dbReference type="FunFam" id="3.30.160.60:FF:000666">
    <property type="entry name" value="RB-associated KRAB zinc finger protein-like"/>
    <property type="match status" value="1"/>
</dbReference>
<feature type="domain" description="C2H2-type" evidence="13">
    <location>
        <begin position="258"/>
        <end position="285"/>
    </location>
</feature>
<feature type="domain" description="C2H2-type" evidence="13">
    <location>
        <begin position="286"/>
        <end position="314"/>
    </location>
</feature>
<evidence type="ECO:0000259" key="13">
    <source>
        <dbReference type="PROSITE" id="PS50157"/>
    </source>
</evidence>
<dbReference type="FunFam" id="3.30.160.60:FF:000446">
    <property type="entry name" value="Zinc finger protein"/>
    <property type="match status" value="1"/>
</dbReference>
<dbReference type="PROSITE" id="PS00028">
    <property type="entry name" value="ZINC_FINGER_C2H2_1"/>
    <property type="match status" value="11"/>
</dbReference>
<dbReference type="FunFam" id="3.30.160.60:FF:000100">
    <property type="entry name" value="Zinc finger 45-like"/>
    <property type="match status" value="1"/>
</dbReference>
<evidence type="ECO:0000256" key="2">
    <source>
        <dbReference type="ARBA" id="ARBA00006991"/>
    </source>
</evidence>
<keyword evidence="15" id="KW-1185">Reference proteome</keyword>
<dbReference type="PhylomeDB" id="T1JG23"/>
<dbReference type="EnsemblMetazoa" id="SMAR012790-RA">
    <property type="protein sequence ID" value="SMAR012790-PA"/>
    <property type="gene ID" value="SMAR012790"/>
</dbReference>
<evidence type="ECO:0000256" key="1">
    <source>
        <dbReference type="ARBA" id="ARBA00004123"/>
    </source>
</evidence>
<keyword evidence="4" id="KW-0677">Repeat</keyword>
<evidence type="ECO:0000313" key="15">
    <source>
        <dbReference type="Proteomes" id="UP000014500"/>
    </source>
</evidence>
<dbReference type="Pfam" id="PF16622">
    <property type="entry name" value="zf-C2H2_11"/>
    <property type="match status" value="1"/>
</dbReference>
<dbReference type="InterPro" id="IPR013087">
    <property type="entry name" value="Znf_C2H2_type"/>
</dbReference>
<feature type="domain" description="C2H2-type" evidence="13">
    <location>
        <begin position="520"/>
        <end position="547"/>
    </location>
</feature>
<keyword evidence="9" id="KW-0804">Transcription</keyword>
<evidence type="ECO:0000256" key="11">
    <source>
        <dbReference type="PROSITE-ProRule" id="PRU00042"/>
    </source>
</evidence>
<keyword evidence="7" id="KW-0805">Transcription regulation</keyword>
<dbReference type="HOGENOM" id="CLU_002678_62_0_1"/>
<dbReference type="EMBL" id="JH432192">
    <property type="status" value="NOT_ANNOTATED_CDS"/>
    <property type="molecule type" value="Genomic_DNA"/>
</dbReference>
<accession>T1JG23</accession>
<keyword evidence="5 11" id="KW-0863">Zinc-finger</keyword>
<evidence type="ECO:0000256" key="8">
    <source>
        <dbReference type="ARBA" id="ARBA00023125"/>
    </source>
</evidence>
<feature type="domain" description="C2H2-type" evidence="13">
    <location>
        <begin position="351"/>
        <end position="378"/>
    </location>
</feature>
<dbReference type="FunFam" id="3.30.160.60:FF:000340">
    <property type="entry name" value="zinc finger protein 473 isoform X1"/>
    <property type="match status" value="1"/>
</dbReference>
<dbReference type="eggNOG" id="KOG1721">
    <property type="taxonomic scope" value="Eukaryota"/>
</dbReference>
<feature type="domain" description="C2H2-type" evidence="13">
    <location>
        <begin position="492"/>
        <end position="519"/>
    </location>
</feature>
<dbReference type="GO" id="GO:0005654">
    <property type="term" value="C:nucleoplasm"/>
    <property type="evidence" value="ECO:0007669"/>
    <property type="project" value="UniProtKB-ARBA"/>
</dbReference>
<dbReference type="PANTHER" id="PTHR24409">
    <property type="entry name" value="ZINC FINGER PROTEIN 142"/>
    <property type="match status" value="1"/>
</dbReference>
<dbReference type="FunFam" id="3.30.160.60:FF:000624">
    <property type="entry name" value="zinc finger protein 697"/>
    <property type="match status" value="1"/>
</dbReference>
<evidence type="ECO:0000256" key="7">
    <source>
        <dbReference type="ARBA" id="ARBA00023015"/>
    </source>
</evidence>
<evidence type="ECO:0000256" key="5">
    <source>
        <dbReference type="ARBA" id="ARBA00022771"/>
    </source>
</evidence>
<feature type="compositionally biased region" description="Low complexity" evidence="12">
    <location>
        <begin position="62"/>
        <end position="75"/>
    </location>
</feature>
<evidence type="ECO:0000256" key="6">
    <source>
        <dbReference type="ARBA" id="ARBA00022833"/>
    </source>
</evidence>
<dbReference type="PANTHER" id="PTHR24409:SF295">
    <property type="entry name" value="AZ2-RELATED"/>
    <property type="match status" value="1"/>
</dbReference>
<feature type="region of interest" description="Disordered" evidence="12">
    <location>
        <begin position="45"/>
        <end position="190"/>
    </location>
</feature>
<reference evidence="15" key="1">
    <citation type="submission" date="2011-05" db="EMBL/GenBank/DDBJ databases">
        <authorList>
            <person name="Richards S.R."/>
            <person name="Qu J."/>
            <person name="Jiang H."/>
            <person name="Jhangiani S.N."/>
            <person name="Agravi P."/>
            <person name="Goodspeed R."/>
            <person name="Gross S."/>
            <person name="Mandapat C."/>
            <person name="Jackson L."/>
            <person name="Mathew T."/>
            <person name="Pu L."/>
            <person name="Thornton R."/>
            <person name="Saada N."/>
            <person name="Wilczek-Boney K.B."/>
            <person name="Lee S."/>
            <person name="Kovar C."/>
            <person name="Wu Y."/>
            <person name="Scherer S.E."/>
            <person name="Worley K.C."/>
            <person name="Muzny D.M."/>
            <person name="Gibbs R."/>
        </authorList>
    </citation>
    <scope>NUCLEOTIDE SEQUENCE</scope>
    <source>
        <strain evidence="15">Brora</strain>
    </source>
</reference>
<organism evidence="14 15">
    <name type="scientific">Strigamia maritima</name>
    <name type="common">European centipede</name>
    <name type="synonym">Geophilus maritimus</name>
    <dbReference type="NCBI Taxonomy" id="126957"/>
    <lineage>
        <taxon>Eukaryota</taxon>
        <taxon>Metazoa</taxon>
        <taxon>Ecdysozoa</taxon>
        <taxon>Arthropoda</taxon>
        <taxon>Myriapoda</taxon>
        <taxon>Chilopoda</taxon>
        <taxon>Pleurostigmophora</taxon>
        <taxon>Geophilomorpha</taxon>
        <taxon>Linotaeniidae</taxon>
        <taxon>Strigamia</taxon>
    </lineage>
</organism>
<comment type="subcellular location">
    <subcellularLocation>
        <location evidence="1">Nucleus</location>
    </subcellularLocation>
</comment>
<dbReference type="InterPro" id="IPR041697">
    <property type="entry name" value="Znf-C2H2_11"/>
</dbReference>
<comment type="similarity">
    <text evidence="2">Belongs to the krueppel C2H2-type zinc-finger protein family.</text>
</comment>
<dbReference type="SUPFAM" id="SSF57667">
    <property type="entry name" value="beta-beta-alpha zinc fingers"/>
    <property type="match status" value="6"/>
</dbReference>
<dbReference type="Gene3D" id="3.30.160.60">
    <property type="entry name" value="Classic Zinc Finger"/>
    <property type="match status" value="11"/>
</dbReference>
<reference evidence="14" key="2">
    <citation type="submission" date="2015-02" db="UniProtKB">
        <authorList>
            <consortium name="EnsemblMetazoa"/>
        </authorList>
    </citation>
    <scope>IDENTIFICATION</scope>
</reference>
<dbReference type="Proteomes" id="UP000014500">
    <property type="component" value="Unassembled WGS sequence"/>
</dbReference>
<dbReference type="FunFam" id="3.30.160.60:FF:002343">
    <property type="entry name" value="Zinc finger protein 33A"/>
    <property type="match status" value="1"/>
</dbReference>
<keyword evidence="3" id="KW-0479">Metal-binding</keyword>
<feature type="domain" description="C2H2-type" evidence="13">
    <location>
        <begin position="379"/>
        <end position="406"/>
    </location>
</feature>
<feature type="compositionally biased region" description="Basic and acidic residues" evidence="12">
    <location>
        <begin position="175"/>
        <end position="189"/>
    </location>
</feature>
<dbReference type="GO" id="GO:0000981">
    <property type="term" value="F:DNA-binding transcription factor activity, RNA polymerase II-specific"/>
    <property type="evidence" value="ECO:0007669"/>
    <property type="project" value="TreeGrafter"/>
</dbReference>
<feature type="domain" description="C2H2-type" evidence="13">
    <location>
        <begin position="229"/>
        <end position="252"/>
    </location>
</feature>
<feature type="domain" description="C2H2-type" evidence="13">
    <location>
        <begin position="463"/>
        <end position="491"/>
    </location>
</feature>
<evidence type="ECO:0000256" key="9">
    <source>
        <dbReference type="ARBA" id="ARBA00023163"/>
    </source>
</evidence>
<feature type="domain" description="C2H2-type" evidence="13">
    <location>
        <begin position="435"/>
        <end position="462"/>
    </location>
</feature>
<evidence type="ECO:0000256" key="4">
    <source>
        <dbReference type="ARBA" id="ARBA00022737"/>
    </source>
</evidence>
<sequence length="696" mass="79560">MKLNTAANFHMSTSVNLCQSKDLPAARVNKNLLLEENYWNIRKVTEENENDSEEIVQKSPKSKGNSENGQSSSQEETNERLRSNGAAKRNVKKKNNAQNIAKKTEVKVSHPCDNCSREFTTPRGLRKHKSACKVKMSEKSDSEIDEDDDDDDDDSDGEKSTPGKSQSEMDTNDNESLKENEDSLRDQLRGKFTTRVKSLLRPNEMRHGSNCQCCKDNDDKSSSDDKYTFKCDKCPAVFKLKSSVDRHKKVLHLEGPSHVCDVCGARCADKGTLARHQYTHTGLKPFQCDTCKRQFSRKYHLDRHLVETKCGGSKDEAPSFPCMVCLKVFSRKSNLREHLKTHAGEAKSKTFLCDFCQKEFHSYSLLQIHVRKHTGEKPFKCDHCTKTFPSTGAVKKHRRIHTGERPYECKECGAKFALKGTLNRHVRIHTGIKPHKCHYCGKQFIQSGGLKAHLFHHTGENGFQCGFCNKSFNRKARLQMHIKYIHEKTKPYECSECKKAFVRKEDLNRHAALHTGVKPFICPTCNKAFAIKPSLKLHLLTHTREEPKACHECGRAFIRQDCLLRHMRKRHRDMLEKIMQDADKINIRSADQSTDSVLTEAQLAESIRELLSLLVDEPTLRGFGWPDKPIDQLLEAVIRRCGHTPVNPEDYTFMDRLRENSKLLFTVVIDDNAVRTLLNNQTVDEVILHVLRLAKA</sequence>
<dbReference type="FunFam" id="3.30.160.60:FF:000075">
    <property type="entry name" value="Putative zinc finger protein 536"/>
    <property type="match status" value="1"/>
</dbReference>
<dbReference type="AlphaFoldDB" id="T1JG23"/>
<keyword evidence="8" id="KW-0238">DNA-binding</keyword>
<feature type="domain" description="C2H2-type" evidence="13">
    <location>
        <begin position="320"/>
        <end position="347"/>
    </location>
</feature>
<proteinExistence type="inferred from homology"/>
<protein>
    <recommendedName>
        <fullName evidence="13">C2H2-type domain-containing protein</fullName>
    </recommendedName>
</protein>
<evidence type="ECO:0000313" key="14">
    <source>
        <dbReference type="EnsemblMetazoa" id="SMAR012790-PA"/>
    </source>
</evidence>
<name>T1JG23_STRMM</name>
<keyword evidence="6" id="KW-0862">Zinc</keyword>
<dbReference type="SMART" id="SM00355">
    <property type="entry name" value="ZnF_C2H2"/>
    <property type="match status" value="13"/>
</dbReference>
<keyword evidence="10" id="KW-0539">Nucleus</keyword>
<feature type="domain" description="C2H2-type" evidence="13">
    <location>
        <begin position="110"/>
        <end position="140"/>
    </location>
</feature>
<dbReference type="InterPro" id="IPR036236">
    <property type="entry name" value="Znf_C2H2_sf"/>
</dbReference>
<dbReference type="Pfam" id="PF13912">
    <property type="entry name" value="zf-C2H2_6"/>
    <property type="match status" value="1"/>
</dbReference>
<dbReference type="STRING" id="126957.T1JG23"/>
<dbReference type="GO" id="GO:0000977">
    <property type="term" value="F:RNA polymerase II transcription regulatory region sequence-specific DNA binding"/>
    <property type="evidence" value="ECO:0007669"/>
    <property type="project" value="TreeGrafter"/>
</dbReference>
<dbReference type="Pfam" id="PF00096">
    <property type="entry name" value="zf-C2H2"/>
    <property type="match status" value="9"/>
</dbReference>
<dbReference type="PROSITE" id="PS50157">
    <property type="entry name" value="ZINC_FINGER_C2H2_2"/>
    <property type="match status" value="13"/>
</dbReference>
<feature type="domain" description="C2H2-type" evidence="13">
    <location>
        <begin position="548"/>
        <end position="571"/>
    </location>
</feature>
<dbReference type="GO" id="GO:0048598">
    <property type="term" value="P:embryonic morphogenesis"/>
    <property type="evidence" value="ECO:0007669"/>
    <property type="project" value="UniProtKB-ARBA"/>
</dbReference>
<evidence type="ECO:0000256" key="10">
    <source>
        <dbReference type="ARBA" id="ARBA00023242"/>
    </source>
</evidence>
<feature type="domain" description="C2H2-type" evidence="13">
    <location>
        <begin position="407"/>
        <end position="434"/>
    </location>
</feature>